<dbReference type="Pfam" id="PF09983">
    <property type="entry name" value="JetD_C"/>
    <property type="match status" value="1"/>
</dbReference>
<gene>
    <name evidence="2" type="ORF">BACCIP111895_03891</name>
</gene>
<evidence type="ECO:0000313" key="2">
    <source>
        <dbReference type="EMBL" id="CAH2716703.1"/>
    </source>
</evidence>
<accession>A0ABN8KS56</accession>
<name>A0ABN8KS56_9BACI</name>
<dbReference type="EMBL" id="CALBWS010000031">
    <property type="protein sequence ID" value="CAH2716703.1"/>
    <property type="molecule type" value="Genomic_DNA"/>
</dbReference>
<dbReference type="Gene3D" id="3.40.1360.10">
    <property type="match status" value="1"/>
</dbReference>
<sequence>MYLSKLQRDILHLLINKYESRSDYGKTEKSTRRTMLTVNRMTFPLYFHDTDSQYKVNMNKDMQELQDNHFIVLEWVRFSEGEELARIIVNDEKLIDIYHFLCRQSKEEKYKNTLKVVKDYARTAPILLEAFYQHVEGQLVNLRSAPSIIDLDSLENTHDQLRALHTVLESRDFEISKRRLSIQLFNDSKKFESMESKIISVLQKYVYSEQDLTDDDILSELGVIDKLQSINVFGPITFEIQGQTLDLSLFDNSFGLDTKFIENASISDVKAERIVTVENLTSFYDYIHYVKKHNKNYIVVYLGGFHNSLRRLLLEKILRFMKRHNMEVTFNHWGDIDLGGIRIWKHLSRKLNISITPIFMDISTYMKYLAHGKKVETKGYLGQLKKLLEDPSFKEFHDLINLILHNERTIEQEIILIGEE</sequence>
<comment type="caution">
    <text evidence="2">The sequence shown here is derived from an EMBL/GenBank/DDBJ whole genome shotgun (WGS) entry which is preliminary data.</text>
</comment>
<dbReference type="RefSeq" id="WP_248736944.1">
    <property type="nucleotide sequence ID" value="NZ_CALBWS010000031.1"/>
</dbReference>
<protein>
    <recommendedName>
        <fullName evidence="1">Wadjet protein JetD C-terminal domain-containing protein</fullName>
    </recommendedName>
</protein>
<keyword evidence="3" id="KW-1185">Reference proteome</keyword>
<feature type="domain" description="Wadjet protein JetD C-terminal" evidence="1">
    <location>
        <begin position="258"/>
        <end position="416"/>
    </location>
</feature>
<reference evidence="2" key="1">
    <citation type="submission" date="2022-04" db="EMBL/GenBank/DDBJ databases">
        <authorList>
            <person name="Criscuolo A."/>
        </authorList>
    </citation>
    <scope>NUCLEOTIDE SEQUENCE</scope>
    <source>
        <strain evidence="2">CIP111895</strain>
    </source>
</reference>
<dbReference type="Proteomes" id="UP000838308">
    <property type="component" value="Unassembled WGS sequence"/>
</dbReference>
<evidence type="ECO:0000259" key="1">
    <source>
        <dbReference type="Pfam" id="PF09983"/>
    </source>
</evidence>
<evidence type="ECO:0000313" key="3">
    <source>
        <dbReference type="Proteomes" id="UP000838308"/>
    </source>
</evidence>
<dbReference type="InterPro" id="IPR024534">
    <property type="entry name" value="JetD_C"/>
</dbReference>
<proteinExistence type="predicted"/>
<organism evidence="2 3">
    <name type="scientific">Neobacillus rhizosphaerae</name>
    <dbReference type="NCBI Taxonomy" id="2880965"/>
    <lineage>
        <taxon>Bacteria</taxon>
        <taxon>Bacillati</taxon>
        <taxon>Bacillota</taxon>
        <taxon>Bacilli</taxon>
        <taxon>Bacillales</taxon>
        <taxon>Bacillaceae</taxon>
        <taxon>Neobacillus</taxon>
    </lineage>
</organism>